<dbReference type="Proteomes" id="UP000878956">
    <property type="component" value="Unassembled WGS sequence"/>
</dbReference>
<dbReference type="GO" id="GO:0003677">
    <property type="term" value="F:DNA binding"/>
    <property type="evidence" value="ECO:0007669"/>
    <property type="project" value="UniProtKB-KW"/>
</dbReference>
<evidence type="ECO:0000313" key="16">
    <source>
        <dbReference type="EMBL" id="VFD53068.1"/>
    </source>
</evidence>
<dbReference type="InterPro" id="IPR017275">
    <property type="entry name" value="Transcription_factor_FapR"/>
</dbReference>
<reference evidence="17 19" key="3">
    <citation type="submission" date="2019-04" db="EMBL/GenBank/DDBJ databases">
        <authorList>
            <consortium name="Pathogen Informatics"/>
        </authorList>
    </citation>
    <scope>NUCLEOTIDE SEQUENCE [LARGE SCALE GENOMIC DNA]</scope>
    <source>
        <strain evidence="16 18">078GUE027</strain>
        <strain evidence="15">Clo34</strain>
        <strain evidence="20">clo34</strain>
        <strain evidence="17">Tl291</strain>
        <strain evidence="19">tl291</strain>
    </source>
</reference>
<reference evidence="10" key="1">
    <citation type="submission" date="2014-07" db="EMBL/GenBank/DDBJ databases">
        <authorList>
            <person name="Monot Marc"/>
        </authorList>
    </citation>
    <scope>NUCLEOTIDE SEQUENCE</scope>
    <source>
        <strain evidence="12">7032989</strain>
        <strain evidence="10">7032994</strain>
    </source>
</reference>
<keyword evidence="4" id="KW-0805">Transcription regulation</keyword>
<evidence type="ECO:0000313" key="13">
    <source>
        <dbReference type="EMBL" id="HBH1542105.1"/>
    </source>
</evidence>
<dbReference type="InterPro" id="IPR036388">
    <property type="entry name" value="WH-like_DNA-bd_sf"/>
</dbReference>
<dbReference type="GeneID" id="66353588"/>
<protein>
    <submittedName>
        <fullName evidence="15">Fatty acid biosynthesis transcriptional regulator</fullName>
    </submittedName>
    <submittedName>
        <fullName evidence="13">Transcription factor FapR</fullName>
    </submittedName>
    <submittedName>
        <fullName evidence="10">Transcription factor controlling fatty acid and phospholipid metabolism</fullName>
    </submittedName>
    <submittedName>
        <fullName evidence="11">Transcriptional regulator, DeoR family (Fatty acid and phospholipid biosynthesis regulator)</fullName>
    </submittedName>
</protein>
<keyword evidence="8" id="KW-0804">Transcription</keyword>
<dbReference type="EMBL" id="LK932509">
    <property type="protein sequence ID" value="CDS86360.1"/>
    <property type="molecule type" value="Genomic_DNA"/>
</dbReference>
<reference evidence="13" key="2">
    <citation type="journal article" date="2018" name="Genome Biol.">
        <title>SKESA: strategic k-mer extension for scrupulous assemblies.</title>
        <authorList>
            <person name="Souvorov A."/>
            <person name="Agarwala R."/>
            <person name="Lipman D.J."/>
        </authorList>
    </citation>
    <scope>NUCLEOTIDE SEQUENCE</scope>
    <source>
        <strain evidence="14">Clostridioides</strain>
        <strain evidence="13">HN1000</strain>
    </source>
</reference>
<dbReference type="Proteomes" id="UP000411588">
    <property type="component" value="Unassembled WGS sequence"/>
</dbReference>
<dbReference type="NCBIfam" id="NF003359">
    <property type="entry name" value="PRK04424.1"/>
    <property type="match status" value="1"/>
</dbReference>
<evidence type="ECO:0000313" key="20">
    <source>
        <dbReference type="Proteomes" id="UP000411588"/>
    </source>
</evidence>
<proteinExistence type="predicted"/>
<dbReference type="Proteomes" id="UP000372533">
    <property type="component" value="Unassembled WGS sequence"/>
</dbReference>
<dbReference type="EMBL" id="CAADAT010000002">
    <property type="protein sequence ID" value="VFD53068.1"/>
    <property type="molecule type" value="Genomic_DNA"/>
</dbReference>
<keyword evidence="5" id="KW-0443">Lipid metabolism</keyword>
<accession>A0A031WGT5</accession>
<feature type="domain" description="HTH deoR-type" evidence="9">
    <location>
        <begin position="9"/>
        <end position="43"/>
    </location>
</feature>
<dbReference type="GO" id="GO:0045717">
    <property type="term" value="P:negative regulation of fatty acid biosynthetic process"/>
    <property type="evidence" value="ECO:0007669"/>
    <property type="project" value="InterPro"/>
</dbReference>
<dbReference type="EMBL" id="DAEQIJ010000002">
    <property type="protein sequence ID" value="HBH2618944.1"/>
    <property type="molecule type" value="Genomic_DNA"/>
</dbReference>
<evidence type="ECO:0000259" key="9">
    <source>
        <dbReference type="Pfam" id="PF08220"/>
    </source>
</evidence>
<dbReference type="InterPro" id="IPR001034">
    <property type="entry name" value="DeoR_HTH"/>
</dbReference>
<dbReference type="RefSeq" id="WP_003419115.1">
    <property type="nucleotide sequence ID" value="NZ_AP025558.1"/>
</dbReference>
<keyword evidence="3" id="KW-0276">Fatty acid metabolism</keyword>
<gene>
    <name evidence="10" type="primary">fapR</name>
    <name evidence="12" type="ORF">BN1095_450084</name>
    <name evidence="11" type="ORF">BN1096_560083</name>
    <name evidence="10" type="ORF">BN1097_540085</name>
    <name evidence="13" type="ORF">KRM00_001583</name>
    <name evidence="14" type="ORF">KRQ00_000672</name>
    <name evidence="17" type="ORF">SAMEA1402366_00454</name>
    <name evidence="15" type="ORF">SAMEA1402399_01575</name>
    <name evidence="16" type="ORF">SAMEA1710456_00518</name>
</gene>
<dbReference type="Gene3D" id="1.10.10.10">
    <property type="entry name" value="Winged helix-like DNA-binding domain superfamily/Winged helix DNA-binding domain"/>
    <property type="match status" value="1"/>
</dbReference>
<dbReference type="EMBL" id="LK933127">
    <property type="protein sequence ID" value="CDT37472.1"/>
    <property type="molecule type" value="Genomic_DNA"/>
</dbReference>
<dbReference type="SMR" id="A0A031WGT5"/>
<evidence type="ECO:0000313" key="14">
    <source>
        <dbReference type="EMBL" id="HBH2618944.1"/>
    </source>
</evidence>
<evidence type="ECO:0000256" key="6">
    <source>
        <dbReference type="ARBA" id="ARBA00023125"/>
    </source>
</evidence>
<dbReference type="EMBL" id="LK932392">
    <property type="protein sequence ID" value="CDS85876.1"/>
    <property type="molecule type" value="Genomic_DNA"/>
</dbReference>
<evidence type="ECO:0000313" key="10">
    <source>
        <dbReference type="EMBL" id="CDS85876.1"/>
    </source>
</evidence>
<evidence type="ECO:0000256" key="7">
    <source>
        <dbReference type="ARBA" id="ARBA00023160"/>
    </source>
</evidence>
<keyword evidence="2" id="KW-0444">Lipid biosynthesis</keyword>
<dbReference type="Pfam" id="PF08220">
    <property type="entry name" value="HTH_DeoR"/>
    <property type="match status" value="1"/>
</dbReference>
<organism evidence="10">
    <name type="scientific">Clostridioides difficile</name>
    <name type="common">Peptoclostridium difficile</name>
    <dbReference type="NCBI Taxonomy" id="1496"/>
    <lineage>
        <taxon>Bacteria</taxon>
        <taxon>Bacillati</taxon>
        <taxon>Bacillota</taxon>
        <taxon>Clostridia</taxon>
        <taxon>Peptostreptococcales</taxon>
        <taxon>Peptostreptococcaceae</taxon>
        <taxon>Clostridioides</taxon>
    </lineage>
</organism>
<dbReference type="EMBL" id="DAEPXK010000013">
    <property type="protein sequence ID" value="HBH1542105.1"/>
    <property type="molecule type" value="Genomic_DNA"/>
</dbReference>
<dbReference type="OMA" id="GIARGHH"/>
<dbReference type="GO" id="GO:0003700">
    <property type="term" value="F:DNA-binding transcription factor activity"/>
    <property type="evidence" value="ECO:0007669"/>
    <property type="project" value="InterPro"/>
</dbReference>
<dbReference type="GO" id="GO:0006633">
    <property type="term" value="P:fatty acid biosynthetic process"/>
    <property type="evidence" value="ECO:0007669"/>
    <property type="project" value="UniProtKB-KW"/>
</dbReference>
<dbReference type="GO" id="GO:0045892">
    <property type="term" value="P:negative regulation of DNA-templated transcription"/>
    <property type="evidence" value="ECO:0007669"/>
    <property type="project" value="InterPro"/>
</dbReference>
<evidence type="ECO:0000256" key="5">
    <source>
        <dbReference type="ARBA" id="ARBA00023098"/>
    </source>
</evidence>
<name>A0A031WGT5_CLODI</name>
<dbReference type="AlphaFoldDB" id="A0A031WGT5"/>
<reference evidence="13" key="4">
    <citation type="submission" date="2021-06" db="EMBL/GenBank/DDBJ databases">
        <authorList>
            <consortium name="NCBI Pathogen Detection Project"/>
        </authorList>
    </citation>
    <scope>NUCLEOTIDE SEQUENCE</scope>
    <source>
        <strain evidence="14">Clostridioides</strain>
        <strain evidence="13">HN1000</strain>
    </source>
</reference>
<keyword evidence="6" id="KW-0238">DNA-binding</keyword>
<dbReference type="EMBL" id="CAADAN010000004">
    <property type="protein sequence ID" value="VFD31266.1"/>
    <property type="molecule type" value="Genomic_DNA"/>
</dbReference>
<dbReference type="Proteomes" id="UP000879542">
    <property type="component" value="Unassembled WGS sequence"/>
</dbReference>
<keyword evidence="7" id="KW-0275">Fatty acid biosynthesis</keyword>
<evidence type="ECO:0000256" key="8">
    <source>
        <dbReference type="ARBA" id="ARBA00023163"/>
    </source>
</evidence>
<evidence type="ECO:0000256" key="4">
    <source>
        <dbReference type="ARBA" id="ARBA00023015"/>
    </source>
</evidence>
<dbReference type="Gene3D" id="3.10.129.10">
    <property type="entry name" value="Hotdog Thioesterase"/>
    <property type="match status" value="1"/>
</dbReference>
<keyword evidence="1" id="KW-0678">Repressor</keyword>
<evidence type="ECO:0000256" key="1">
    <source>
        <dbReference type="ARBA" id="ARBA00022491"/>
    </source>
</evidence>
<evidence type="ECO:0000313" key="18">
    <source>
        <dbReference type="Proteomes" id="UP000346772"/>
    </source>
</evidence>
<evidence type="ECO:0000313" key="15">
    <source>
        <dbReference type="EMBL" id="VFD31266.1"/>
    </source>
</evidence>
<dbReference type="PIRSF" id="PIRSF037733">
    <property type="entry name" value="Transcription_factor_FapR"/>
    <property type="match status" value="1"/>
</dbReference>
<dbReference type="EMBL" id="CAAJVP010000002">
    <property type="protein sequence ID" value="VHX94971.1"/>
    <property type="molecule type" value="Genomic_DNA"/>
</dbReference>
<dbReference type="InterPro" id="IPR029069">
    <property type="entry name" value="HotDog_dom_sf"/>
</dbReference>
<sequence>MKKKSKAQRQKELIDMLKTDPFYTDEELSSLFDVSIQTIRLDRMSLNIPELRERVKSIAETQSSKVKTLGVKEITGEIIDLSVGRLGISMLEVTQDMIYSKTNTLKDTYIFSLADSLAMAIIDAPKVIMRVANVKSFKLIEQQDRLIAKAEVYRNIDKKHYVKVVINNKAQEQIFRGKFIFEELD</sequence>
<dbReference type="Proteomes" id="UP000346772">
    <property type="component" value="Unassembled WGS sequence"/>
</dbReference>
<evidence type="ECO:0000313" key="17">
    <source>
        <dbReference type="EMBL" id="VHX94971.1"/>
    </source>
</evidence>
<evidence type="ECO:0000313" key="11">
    <source>
        <dbReference type="EMBL" id="CDS86360.1"/>
    </source>
</evidence>
<evidence type="ECO:0000313" key="12">
    <source>
        <dbReference type="EMBL" id="CDT37472.1"/>
    </source>
</evidence>
<dbReference type="OrthoDB" id="1706183at2"/>
<evidence type="ECO:0000313" key="19">
    <source>
        <dbReference type="Proteomes" id="UP000372533"/>
    </source>
</evidence>
<evidence type="ECO:0000256" key="2">
    <source>
        <dbReference type="ARBA" id="ARBA00022516"/>
    </source>
</evidence>
<dbReference type="PATRIC" id="fig|1496.1371.peg.2024"/>
<dbReference type="KEGG" id="pdf:CD630DERM_11770"/>
<evidence type="ECO:0000256" key="3">
    <source>
        <dbReference type="ARBA" id="ARBA00022832"/>
    </source>
</evidence>
<dbReference type="SUPFAM" id="SSF54637">
    <property type="entry name" value="Thioesterase/thiol ester dehydrase-isomerase"/>
    <property type="match status" value="1"/>
</dbReference>